<dbReference type="InterPro" id="IPR008228">
    <property type="entry name" value="UCP006173"/>
</dbReference>
<dbReference type="PIRSF" id="PIRSF006173">
    <property type="entry name" value="UCP006173"/>
    <property type="match status" value="1"/>
</dbReference>
<gene>
    <name evidence="2" type="ORF">SCD92_02225</name>
</gene>
<organism evidence="2 3">
    <name type="scientific">Gilvimarinus gilvus</name>
    <dbReference type="NCBI Taxonomy" id="3058038"/>
    <lineage>
        <taxon>Bacteria</taxon>
        <taxon>Pseudomonadati</taxon>
        <taxon>Pseudomonadota</taxon>
        <taxon>Gammaproteobacteria</taxon>
        <taxon>Cellvibrionales</taxon>
        <taxon>Cellvibrionaceae</taxon>
        <taxon>Gilvimarinus</taxon>
    </lineage>
</organism>
<keyword evidence="3" id="KW-1185">Reference proteome</keyword>
<dbReference type="NCBIfam" id="NF003507">
    <property type="entry name" value="PRK05170.2-5"/>
    <property type="match status" value="1"/>
</dbReference>
<dbReference type="RefSeq" id="WP_302723139.1">
    <property type="nucleotide sequence ID" value="NZ_JAULRU010000583.1"/>
</dbReference>
<dbReference type="PANTHER" id="PTHR37421">
    <property type="entry name" value="UPF0260 PROTEIN YCGN"/>
    <property type="match status" value="1"/>
</dbReference>
<sequence length="147" mass="16682">MADQVFWQRKSLAQMTSQEWESLCDGCGKCCLHKLENEDTDEVFYTDVACQLLDHDNCRCQDYPNRRARVADCLVLTPEDAEYFHWLPVTCAYRLIAAGEALPDWHPLLTGDPNSTHKAGMSVAGKVLAEESVATDDLEEHIIHWVI</sequence>
<dbReference type="PANTHER" id="PTHR37421:SF1">
    <property type="entry name" value="UPF0260 PROTEIN YCGN"/>
    <property type="match status" value="1"/>
</dbReference>
<name>A0ABU4RTF1_9GAMM</name>
<evidence type="ECO:0000313" key="2">
    <source>
        <dbReference type="EMBL" id="MDX6848158.1"/>
    </source>
</evidence>
<comment type="caution">
    <text evidence="2">The sequence shown here is derived from an EMBL/GenBank/DDBJ whole genome shotgun (WGS) entry which is preliminary data.</text>
</comment>
<evidence type="ECO:0000256" key="1">
    <source>
        <dbReference type="HAMAP-Rule" id="MF_00676"/>
    </source>
</evidence>
<dbReference type="EMBL" id="JAXAFO010000002">
    <property type="protein sequence ID" value="MDX6848158.1"/>
    <property type="molecule type" value="Genomic_DNA"/>
</dbReference>
<evidence type="ECO:0000313" key="3">
    <source>
        <dbReference type="Proteomes" id="UP001273505"/>
    </source>
</evidence>
<dbReference type="InterPro" id="IPR005358">
    <property type="entry name" value="Puta_zinc/iron-chelating_dom"/>
</dbReference>
<comment type="similarity">
    <text evidence="1">Belongs to the UPF0260 family.</text>
</comment>
<dbReference type="Pfam" id="PF03692">
    <property type="entry name" value="CxxCxxCC"/>
    <property type="match status" value="1"/>
</dbReference>
<proteinExistence type="inferred from homology"/>
<protein>
    <recommendedName>
        <fullName evidence="1">UPF0260 protein SCD92_02225</fullName>
    </recommendedName>
</protein>
<dbReference type="Proteomes" id="UP001273505">
    <property type="component" value="Unassembled WGS sequence"/>
</dbReference>
<dbReference type="HAMAP" id="MF_00676">
    <property type="entry name" value="UPF0260"/>
    <property type="match status" value="1"/>
</dbReference>
<dbReference type="NCBIfam" id="NF003501">
    <property type="entry name" value="PRK05170.1-5"/>
    <property type="match status" value="1"/>
</dbReference>
<reference evidence="2 3" key="1">
    <citation type="submission" date="2023-11" db="EMBL/GenBank/DDBJ databases">
        <title>Gilvimarinus fulvus sp. nov., isolated from the surface of Kelp.</title>
        <authorList>
            <person name="Sun Y.Y."/>
            <person name="Gong Y."/>
            <person name="Du Z.J."/>
        </authorList>
    </citation>
    <scope>NUCLEOTIDE SEQUENCE [LARGE SCALE GENOMIC DNA]</scope>
    <source>
        <strain evidence="2 3">SDUM040013</strain>
    </source>
</reference>
<accession>A0ABU4RTF1</accession>